<keyword evidence="5" id="KW-1185">Reference proteome</keyword>
<sequence>MSAFENLSIHCNDGYELSARFYPHQTTSKHALPILICPATGITKTFYNSYATWLTEQGHDVLVFDFRGIGESLHGPLKQSTASIVQWGQLDIPAAIDTLINKTQAAQVIILGHSAGGQLLGIVPNYNKVAKVVAVSGSTGHVKDLKGRTKLLAPVMFNIIFPIARYTLGYGPTNAIGMGENLPKDVAREWAQFCSKPGYVLNALGKTVQQDFHAQVNCPITAVWSTDDEIATKANVKDLLRLYPNAPTDMIELNPKATGHKAIGHMLMFKSSHKNLWSIIEKELHI</sequence>
<dbReference type="InterPro" id="IPR017208">
    <property type="entry name" value="UCP037442_abhydr"/>
</dbReference>
<dbReference type="AlphaFoldDB" id="A0A1A7R7M1"/>
<dbReference type="STRING" id="1443941.A9J31_09670"/>
<protein>
    <submittedName>
        <fullName evidence="4">Alpha/beta hydrolase</fullName>
    </submittedName>
</protein>
<dbReference type="PIRSF" id="PIRSF037442">
    <property type="entry name" value="UCP037442_abhydr"/>
    <property type="match status" value="1"/>
</dbReference>
<organism evidence="4 5">
    <name type="scientific">Acinetobacter gandensis</name>
    <dbReference type="NCBI Taxonomy" id="1443941"/>
    <lineage>
        <taxon>Bacteria</taxon>
        <taxon>Pseudomonadati</taxon>
        <taxon>Pseudomonadota</taxon>
        <taxon>Gammaproteobacteria</taxon>
        <taxon>Moraxellales</taxon>
        <taxon>Moraxellaceae</taxon>
        <taxon>Acinetobacter</taxon>
    </lineage>
</organism>
<evidence type="ECO:0000259" key="3">
    <source>
        <dbReference type="Pfam" id="PF12697"/>
    </source>
</evidence>
<dbReference type="EMBL" id="LZDS01000029">
    <property type="protein sequence ID" value="OBX27493.1"/>
    <property type="molecule type" value="Genomic_DNA"/>
</dbReference>
<comment type="caution">
    <text evidence="4">The sequence shown here is derived from an EMBL/GenBank/DDBJ whole genome shotgun (WGS) entry which is preliminary data.</text>
</comment>
<accession>A0A1A7R7M1</accession>
<evidence type="ECO:0000313" key="4">
    <source>
        <dbReference type="EMBL" id="OBX27493.1"/>
    </source>
</evidence>
<gene>
    <name evidence="4" type="ORF">A9J31_09670</name>
</gene>
<keyword evidence="1" id="KW-0442">Lipid degradation</keyword>
<dbReference type="Pfam" id="PF12697">
    <property type="entry name" value="Abhydrolase_6"/>
    <property type="match status" value="1"/>
</dbReference>
<dbReference type="SUPFAM" id="SSF53474">
    <property type="entry name" value="alpha/beta-Hydrolases"/>
    <property type="match status" value="1"/>
</dbReference>
<evidence type="ECO:0000256" key="1">
    <source>
        <dbReference type="ARBA" id="ARBA00022963"/>
    </source>
</evidence>
<dbReference type="OrthoDB" id="9785076at2"/>
<dbReference type="Gene3D" id="3.40.50.1820">
    <property type="entry name" value="alpha/beta hydrolase"/>
    <property type="match status" value="1"/>
</dbReference>
<dbReference type="Proteomes" id="UP000185753">
    <property type="component" value="Unassembled WGS sequence"/>
</dbReference>
<dbReference type="GO" id="GO:0016787">
    <property type="term" value="F:hydrolase activity"/>
    <property type="evidence" value="ECO:0007669"/>
    <property type="project" value="UniProtKB-KW"/>
</dbReference>
<evidence type="ECO:0000256" key="2">
    <source>
        <dbReference type="ARBA" id="ARBA00023098"/>
    </source>
</evidence>
<dbReference type="PANTHER" id="PTHR11005">
    <property type="entry name" value="LYSOSOMAL ACID LIPASE-RELATED"/>
    <property type="match status" value="1"/>
</dbReference>
<evidence type="ECO:0000313" key="5">
    <source>
        <dbReference type="Proteomes" id="UP000185753"/>
    </source>
</evidence>
<keyword evidence="2" id="KW-0443">Lipid metabolism</keyword>
<dbReference type="InterPro" id="IPR000073">
    <property type="entry name" value="AB_hydrolase_1"/>
</dbReference>
<reference evidence="5" key="1">
    <citation type="submission" date="2016-06" db="EMBL/GenBank/DDBJ databases">
        <authorList>
            <person name="Radolfova-Krizova L."/>
            <person name="Nemec A."/>
        </authorList>
    </citation>
    <scope>NUCLEOTIDE SEQUENCE [LARGE SCALE GENOMIC DNA]</scope>
    <source>
        <strain evidence="5">ANC 4275</strain>
    </source>
</reference>
<name>A0A1A7R7M1_9GAMM</name>
<feature type="domain" description="AB hydrolase-1" evidence="3">
    <location>
        <begin position="35"/>
        <end position="235"/>
    </location>
</feature>
<dbReference type="GO" id="GO:0016042">
    <property type="term" value="P:lipid catabolic process"/>
    <property type="evidence" value="ECO:0007669"/>
    <property type="project" value="UniProtKB-KW"/>
</dbReference>
<dbReference type="RefSeq" id="WP_067767186.1">
    <property type="nucleotide sequence ID" value="NZ_LZDS01000029.1"/>
</dbReference>
<keyword evidence="4" id="KW-0378">Hydrolase</keyword>
<proteinExistence type="predicted"/>
<dbReference type="InterPro" id="IPR029058">
    <property type="entry name" value="AB_hydrolase_fold"/>
</dbReference>